<dbReference type="OrthoDB" id="9791366at2"/>
<dbReference type="AlphaFoldDB" id="A0A2T6BFC6"/>
<dbReference type="Proteomes" id="UP000243978">
    <property type="component" value="Unassembled WGS sequence"/>
</dbReference>
<name>A0A2T6BFC6_9RHOB</name>
<dbReference type="PANTHER" id="PTHR43194">
    <property type="entry name" value="HYDROLASE ALPHA/BETA FOLD FAMILY"/>
    <property type="match status" value="1"/>
</dbReference>
<accession>A0A2T6BFC6</accession>
<dbReference type="Gene3D" id="3.40.50.1820">
    <property type="entry name" value="alpha/beta hydrolase"/>
    <property type="match status" value="1"/>
</dbReference>
<sequence length="273" mass="29852">MSTFTAADGVPIYYTDDGAGLPVLCLAGLTRNSTDFDYIAPHLGDVRMIRMDYRGRGKSGWSAPETYTLMQEGADVLALLDHLGIEKAAILGTSRGGIIAMGLAATVKERLFGVCLNDIGPEIAAPGLDAIKNYLGRRPTFRTMEEATVERAKLMAGFENVPVERWRAEAEKHYVETDEGLDINYDPGLREGVLGQSGNLNPDLWPFFDALEGLPTALIRGANSDLLTAETAAKMADRRPDMLVAEIPDRGHVPFLDEPESVLVIRAWIEEMQ</sequence>
<proteinExistence type="predicted"/>
<gene>
    <name evidence="2" type="ORF">C8N43_3585</name>
</gene>
<organism evidence="2 3">
    <name type="scientific">Litoreibacter ponti</name>
    <dbReference type="NCBI Taxonomy" id="1510457"/>
    <lineage>
        <taxon>Bacteria</taxon>
        <taxon>Pseudomonadati</taxon>
        <taxon>Pseudomonadota</taxon>
        <taxon>Alphaproteobacteria</taxon>
        <taxon>Rhodobacterales</taxon>
        <taxon>Roseobacteraceae</taxon>
        <taxon>Litoreibacter</taxon>
    </lineage>
</organism>
<dbReference type="PANTHER" id="PTHR43194:SF2">
    <property type="entry name" value="PEROXISOMAL MEMBRANE PROTEIN LPX1"/>
    <property type="match status" value="1"/>
</dbReference>
<dbReference type="InterPro" id="IPR000073">
    <property type="entry name" value="AB_hydrolase_1"/>
</dbReference>
<protein>
    <submittedName>
        <fullName evidence="2">Pimeloyl-ACP methyl ester carboxylesterase</fullName>
    </submittedName>
</protein>
<dbReference type="SUPFAM" id="SSF53474">
    <property type="entry name" value="alpha/beta-Hydrolases"/>
    <property type="match status" value="1"/>
</dbReference>
<keyword evidence="3" id="KW-1185">Reference proteome</keyword>
<dbReference type="Pfam" id="PF12697">
    <property type="entry name" value="Abhydrolase_6"/>
    <property type="match status" value="1"/>
</dbReference>
<dbReference type="EMBL" id="QBKS01000002">
    <property type="protein sequence ID" value="PTX54765.1"/>
    <property type="molecule type" value="Genomic_DNA"/>
</dbReference>
<evidence type="ECO:0000313" key="2">
    <source>
        <dbReference type="EMBL" id="PTX54765.1"/>
    </source>
</evidence>
<evidence type="ECO:0000313" key="3">
    <source>
        <dbReference type="Proteomes" id="UP000243978"/>
    </source>
</evidence>
<evidence type="ECO:0000259" key="1">
    <source>
        <dbReference type="Pfam" id="PF12697"/>
    </source>
</evidence>
<comment type="caution">
    <text evidence="2">The sequence shown here is derived from an EMBL/GenBank/DDBJ whole genome shotgun (WGS) entry which is preliminary data.</text>
</comment>
<reference evidence="2 3" key="1">
    <citation type="submission" date="2018-04" db="EMBL/GenBank/DDBJ databases">
        <title>Genomic Encyclopedia of Archaeal and Bacterial Type Strains, Phase II (KMG-II): from individual species to whole genera.</title>
        <authorList>
            <person name="Goeker M."/>
        </authorList>
    </citation>
    <scope>NUCLEOTIDE SEQUENCE [LARGE SCALE GENOMIC DNA]</scope>
    <source>
        <strain evidence="2 3">DSM 100977</strain>
    </source>
</reference>
<feature type="domain" description="AB hydrolase-1" evidence="1">
    <location>
        <begin position="23"/>
        <end position="262"/>
    </location>
</feature>
<dbReference type="InterPro" id="IPR050228">
    <property type="entry name" value="Carboxylesterase_BioH"/>
</dbReference>
<dbReference type="InterPro" id="IPR029058">
    <property type="entry name" value="AB_hydrolase_fold"/>
</dbReference>
<dbReference type="RefSeq" id="WP_107847065.1">
    <property type="nucleotide sequence ID" value="NZ_QBKS01000002.1"/>
</dbReference>